<dbReference type="CDD" id="cd21696">
    <property type="entry name" value="GINS_B_Psf1"/>
    <property type="match status" value="1"/>
</dbReference>
<keyword evidence="9" id="KW-1185">Reference proteome</keyword>
<dbReference type="InterPro" id="IPR056783">
    <property type="entry name" value="PSF1_C"/>
</dbReference>
<comment type="similarity">
    <text evidence="2 5">Belongs to the GINS1/PSF1 family.</text>
</comment>
<keyword evidence="4 5" id="KW-0539">Nucleus</keyword>
<dbReference type="InterPro" id="IPR005339">
    <property type="entry name" value="GINS_Psf1"/>
</dbReference>
<feature type="domain" description="GINS subunit" evidence="6">
    <location>
        <begin position="44"/>
        <end position="125"/>
    </location>
</feature>
<dbReference type="AlphaFoldDB" id="A0A8S4RI65"/>
<reference evidence="8" key="1">
    <citation type="submission" date="2022-03" db="EMBL/GenBank/DDBJ databases">
        <authorList>
            <person name="Lindestad O."/>
        </authorList>
    </citation>
    <scope>NUCLEOTIDE SEQUENCE</scope>
</reference>
<dbReference type="GO" id="GO:0000811">
    <property type="term" value="C:GINS complex"/>
    <property type="evidence" value="ECO:0007669"/>
    <property type="project" value="UniProtKB-UniRule"/>
</dbReference>
<proteinExistence type="inferred from homology"/>
<sequence length="221" mass="25725">MFGEKVIELLKEADRNRETIDQFNDEKIRQIIEEMHVLFKMNMDDANATTENRSLWTTVQVRHSALERNKRCLLAYLYNRMDKIKTLRWEFGSVLPPDVRELLADSEYEWFSKYSTNLAKYMRSLGEDIGYSGIDLTENLRPPKSLYIEVLCVTDYGKLELEDGDVVMLKKNSRHFLPTSECQTLIRQGQAEVRHIPAVTFPPCLRRIGCASRASRIRSVA</sequence>
<dbReference type="InterPro" id="IPR036224">
    <property type="entry name" value="GINS_bundle-like_dom_sf"/>
</dbReference>
<evidence type="ECO:0000313" key="8">
    <source>
        <dbReference type="EMBL" id="CAH2236536.1"/>
    </source>
</evidence>
<comment type="subunit">
    <text evidence="5">Component of the GINS complex.</text>
</comment>
<dbReference type="PANTHER" id="PTHR12914">
    <property type="entry name" value="PARTNER OF SLD5"/>
    <property type="match status" value="1"/>
</dbReference>
<evidence type="ECO:0000259" key="6">
    <source>
        <dbReference type="Pfam" id="PF05916"/>
    </source>
</evidence>
<dbReference type="PANTHER" id="PTHR12914:SF2">
    <property type="entry name" value="DNA REPLICATION COMPLEX GINS PROTEIN PSF1"/>
    <property type="match status" value="1"/>
</dbReference>
<feature type="domain" description="DNA replication complex GINS protein PSF1 C-terminal" evidence="7">
    <location>
        <begin position="144"/>
        <end position="192"/>
    </location>
</feature>
<dbReference type="Proteomes" id="UP000838756">
    <property type="component" value="Unassembled WGS sequence"/>
</dbReference>
<evidence type="ECO:0000256" key="1">
    <source>
        <dbReference type="ARBA" id="ARBA00004123"/>
    </source>
</evidence>
<dbReference type="CDD" id="cd11710">
    <property type="entry name" value="GINS_A_psf1"/>
    <property type="match status" value="1"/>
</dbReference>
<name>A0A8S4RI65_9NEOP</name>
<evidence type="ECO:0000313" key="9">
    <source>
        <dbReference type="Proteomes" id="UP000838756"/>
    </source>
</evidence>
<keyword evidence="3 5" id="KW-0235">DNA replication</keyword>
<comment type="function">
    <text evidence="5">Required for correct functioning of the GINS complex, a complex that plays an essential role in the initiation of DNA replication, and progression of DNA replication forks. GINS complex seems to bind preferentially to single-stranded DNA.</text>
</comment>
<evidence type="ECO:0000256" key="5">
    <source>
        <dbReference type="RuleBase" id="RU368085"/>
    </source>
</evidence>
<dbReference type="GO" id="GO:1902983">
    <property type="term" value="P:DNA strand elongation involved in mitotic DNA replication"/>
    <property type="evidence" value="ECO:0007669"/>
    <property type="project" value="TreeGrafter"/>
</dbReference>
<dbReference type="InterPro" id="IPR021151">
    <property type="entry name" value="GINS_A"/>
</dbReference>
<dbReference type="SUPFAM" id="SSF158573">
    <property type="entry name" value="GINS helical bundle-like"/>
    <property type="match status" value="1"/>
</dbReference>
<evidence type="ECO:0000256" key="4">
    <source>
        <dbReference type="ARBA" id="ARBA00023242"/>
    </source>
</evidence>
<accession>A0A8S4RI65</accession>
<dbReference type="Pfam" id="PF05916">
    <property type="entry name" value="Sld5"/>
    <property type="match status" value="1"/>
</dbReference>
<evidence type="ECO:0000259" key="7">
    <source>
        <dbReference type="Pfam" id="PF24997"/>
    </source>
</evidence>
<comment type="caution">
    <text evidence="8">The sequence shown here is derived from an EMBL/GenBank/DDBJ whole genome shotgun (WGS) entry which is preliminary data.</text>
</comment>
<dbReference type="OrthoDB" id="10252587at2759"/>
<evidence type="ECO:0000256" key="2">
    <source>
        <dbReference type="ARBA" id="ARBA00006677"/>
    </source>
</evidence>
<dbReference type="Gene3D" id="1.20.58.1030">
    <property type="match status" value="1"/>
</dbReference>
<evidence type="ECO:0000256" key="3">
    <source>
        <dbReference type="ARBA" id="ARBA00022705"/>
    </source>
</evidence>
<comment type="subcellular location">
    <subcellularLocation>
        <location evidence="1 5">Nucleus</location>
    </subcellularLocation>
</comment>
<protein>
    <recommendedName>
        <fullName evidence="5">DNA replication complex GINS protein PSF1</fullName>
    </recommendedName>
</protein>
<gene>
    <name evidence="8" type="primary">jg8018</name>
    <name evidence="8" type="ORF">PAEG_LOCUS13906</name>
</gene>
<dbReference type="Pfam" id="PF24997">
    <property type="entry name" value="PSF1_C"/>
    <property type="match status" value="1"/>
</dbReference>
<organism evidence="8 9">
    <name type="scientific">Pararge aegeria aegeria</name>
    <dbReference type="NCBI Taxonomy" id="348720"/>
    <lineage>
        <taxon>Eukaryota</taxon>
        <taxon>Metazoa</taxon>
        <taxon>Ecdysozoa</taxon>
        <taxon>Arthropoda</taxon>
        <taxon>Hexapoda</taxon>
        <taxon>Insecta</taxon>
        <taxon>Pterygota</taxon>
        <taxon>Neoptera</taxon>
        <taxon>Endopterygota</taxon>
        <taxon>Lepidoptera</taxon>
        <taxon>Glossata</taxon>
        <taxon>Ditrysia</taxon>
        <taxon>Papilionoidea</taxon>
        <taxon>Nymphalidae</taxon>
        <taxon>Satyrinae</taxon>
        <taxon>Satyrini</taxon>
        <taxon>Parargina</taxon>
        <taxon>Pararge</taxon>
    </lineage>
</organism>
<dbReference type="EMBL" id="CAKXAJ010025209">
    <property type="protein sequence ID" value="CAH2236536.1"/>
    <property type="molecule type" value="Genomic_DNA"/>
</dbReference>